<dbReference type="OrthoDB" id="5342870at2"/>
<sequence>MSLKFNFKNDKFSLDRLNLPSRYYLFNDEENYIKLLNIGEGIFPKDRIKTNFKLDNSNLIITTESATKIYPSNSKYFSLNNIDIKIKNKSNLEFLNDELILYKDAKFIQTFKLEFDKDSTFFYTDILSNGRSYEDFDFTSMKIKNSFIEEGRCEYIEKFDIEGIELKNYIKRKSSKTNLFAKVYIKTIDNVAFLEKLEKEEFSTFTYSKSKRLIIGVLSSENMAILKDKVLKVWDIYRKNLEKNSFNMGKQ</sequence>
<comment type="similarity">
    <text evidence="1">Belongs to the UreD family.</text>
</comment>
<keyword evidence="4" id="KW-1185">Reference proteome</keyword>
<dbReference type="Pfam" id="PF01774">
    <property type="entry name" value="UreD"/>
    <property type="match status" value="1"/>
</dbReference>
<dbReference type="STRING" id="1850254.LPB137_12795"/>
<dbReference type="RefSeq" id="WP_076088696.1">
    <property type="nucleotide sequence ID" value="NZ_CP019070.1"/>
</dbReference>
<reference evidence="3 4" key="1">
    <citation type="submission" date="2017-01" db="EMBL/GenBank/DDBJ databases">
        <title>Genome sequencing of Arcobacter sp. LPB0137.</title>
        <authorList>
            <person name="Lee G.-W."/>
            <person name="Yi H."/>
        </authorList>
    </citation>
    <scope>NUCLEOTIDE SEQUENCE [LARGE SCALE GENOMIC DNA]</scope>
    <source>
        <strain evidence="3 4">LPB0137</strain>
    </source>
</reference>
<dbReference type="PANTHER" id="PTHR33643">
    <property type="entry name" value="UREASE ACCESSORY PROTEIN D"/>
    <property type="match status" value="1"/>
</dbReference>
<evidence type="ECO:0000313" key="3">
    <source>
        <dbReference type="EMBL" id="APW66673.1"/>
    </source>
</evidence>
<dbReference type="EMBL" id="CP019070">
    <property type="protein sequence ID" value="APW66673.1"/>
    <property type="molecule type" value="Genomic_DNA"/>
</dbReference>
<evidence type="ECO:0000256" key="1">
    <source>
        <dbReference type="ARBA" id="ARBA00007177"/>
    </source>
</evidence>
<dbReference type="PANTHER" id="PTHR33643:SF1">
    <property type="entry name" value="UREASE ACCESSORY PROTEIN D"/>
    <property type="match status" value="1"/>
</dbReference>
<dbReference type="GO" id="GO:0016151">
    <property type="term" value="F:nickel cation binding"/>
    <property type="evidence" value="ECO:0007669"/>
    <property type="project" value="InterPro"/>
</dbReference>
<dbReference type="InterPro" id="IPR002669">
    <property type="entry name" value="UreD"/>
</dbReference>
<evidence type="ECO:0000313" key="4">
    <source>
        <dbReference type="Proteomes" id="UP000186074"/>
    </source>
</evidence>
<protein>
    <submittedName>
        <fullName evidence="3">Urease accessory protein UreD</fullName>
    </submittedName>
</protein>
<organism evidence="3 4">
    <name type="scientific">Poseidonibacter parvus</name>
    <dbReference type="NCBI Taxonomy" id="1850254"/>
    <lineage>
        <taxon>Bacteria</taxon>
        <taxon>Pseudomonadati</taxon>
        <taxon>Campylobacterota</taxon>
        <taxon>Epsilonproteobacteria</taxon>
        <taxon>Campylobacterales</taxon>
        <taxon>Arcobacteraceae</taxon>
        <taxon>Poseidonibacter</taxon>
    </lineage>
</organism>
<proteinExistence type="inferred from homology"/>
<accession>A0A1P8KQ81</accession>
<keyword evidence="2" id="KW-0143">Chaperone</keyword>
<dbReference type="AlphaFoldDB" id="A0A1P8KQ81"/>
<evidence type="ECO:0000256" key="2">
    <source>
        <dbReference type="ARBA" id="ARBA00023186"/>
    </source>
</evidence>
<name>A0A1P8KQ81_9BACT</name>
<dbReference type="KEGG" id="alp:LPB137_12795"/>
<dbReference type="Proteomes" id="UP000186074">
    <property type="component" value="Chromosome"/>
</dbReference>
<gene>
    <name evidence="3" type="ORF">LPB137_12795</name>
</gene>